<keyword evidence="7" id="KW-1185">Reference proteome</keyword>
<evidence type="ECO:0000256" key="3">
    <source>
        <dbReference type="PROSITE-ProRule" id="PRU10141"/>
    </source>
</evidence>
<dbReference type="PROSITE" id="PS00107">
    <property type="entry name" value="PROTEIN_KINASE_ATP"/>
    <property type="match status" value="1"/>
</dbReference>
<feature type="compositionally biased region" description="Low complexity" evidence="4">
    <location>
        <begin position="245"/>
        <end position="259"/>
    </location>
</feature>
<comment type="caution">
    <text evidence="6">The sequence shown here is derived from an EMBL/GenBank/DDBJ whole genome shotgun (WGS) entry which is preliminary data.</text>
</comment>
<feature type="compositionally biased region" description="Gly residues" evidence="4">
    <location>
        <begin position="53"/>
        <end position="71"/>
    </location>
</feature>
<dbReference type="Gene3D" id="1.10.510.10">
    <property type="entry name" value="Transferase(Phosphotransferase) domain 1"/>
    <property type="match status" value="1"/>
</dbReference>
<feature type="domain" description="Protein kinase" evidence="5">
    <location>
        <begin position="384"/>
        <end position="641"/>
    </location>
</feature>
<evidence type="ECO:0000256" key="2">
    <source>
        <dbReference type="ARBA" id="ARBA00022840"/>
    </source>
</evidence>
<proteinExistence type="predicted"/>
<dbReference type="PANTHER" id="PTHR24346:SF30">
    <property type="entry name" value="MATERNAL EMBRYONIC LEUCINE ZIPPER KINASE"/>
    <property type="match status" value="1"/>
</dbReference>
<protein>
    <submittedName>
        <fullName evidence="6">Protein serine/threonine kinase</fullName>
    </submittedName>
</protein>
<dbReference type="InterPro" id="IPR017441">
    <property type="entry name" value="Protein_kinase_ATP_BS"/>
</dbReference>
<keyword evidence="6" id="KW-0418">Kinase</keyword>
<dbReference type="SMART" id="SM00220">
    <property type="entry name" value="S_TKc"/>
    <property type="match status" value="1"/>
</dbReference>
<dbReference type="InterPro" id="IPR000719">
    <property type="entry name" value="Prot_kinase_dom"/>
</dbReference>
<dbReference type="EMBL" id="JBBJCI010000285">
    <property type="protein sequence ID" value="KAK7236279.1"/>
    <property type="molecule type" value="Genomic_DNA"/>
</dbReference>
<dbReference type="InterPro" id="IPR011009">
    <property type="entry name" value="Kinase-like_dom_sf"/>
</dbReference>
<evidence type="ECO:0000259" key="5">
    <source>
        <dbReference type="PROSITE" id="PS50011"/>
    </source>
</evidence>
<evidence type="ECO:0000313" key="7">
    <source>
        <dbReference type="Proteomes" id="UP001363151"/>
    </source>
</evidence>
<keyword evidence="1 3" id="KW-0547">Nucleotide-binding</keyword>
<sequence>MRIGSAIRSGSSRGRVQPVEYATGPPPAGKPRQHPATRQRPRSAGATRRSSSGGRGASGGGGGDPLRSGGGPPRPASAASARNGAATRPSQPRPASAKASRAPVSAWLNGRHPGTLDVPGSAGSNRNRPGFGRPGSASSASKGRDPAPAQSSERREYRPGAASSQRPGHKPAGSSGYGQSYDRPASAHGAPRATYGQDKPHHVYGSGGAPPRPYSAASGRDAAAAKAAAYQREQRDRDQQSGALRPQSASAARPQSASSNAHGQRLLVGGTSSGAYPSSGGYSTRPQSAQPTVGHRPAMSGADGGRAETTGSTANGLDEPKVSMGGATAPGLQGGTNRPQSAGGGVRQSTSGRDAYHCAPEQREYLTRLLVGSVQNRRGLPDFYSFGKVIGVGSFGTVRIAWHKLTGQKVAIKTYERSKMKDPQQWKRVQQEARVMEKLSDSPLVCRFLEAFETMAPRRAHLIMEFLPGGNLCSYVKAKRKIAEPELQPLMLQLATALHHMHELNIVHRDIKLENILFLDEKRTIVRVIDFGFSTRCAPDRRLRLFCGTPSYMAPEIVRRTEYRGKPIDLWSIGVVAYACLGGHFPFAARSQPELYRKILRGTYRLPEGLSPNAVALLQACIVVDVNRRVTAPDLRRHPFVVAGASNGTYPGANLGSLTRSQNPQDDVRREAVARIEALGVSRDALIQGITRGEHTPITSCYYLLMDSMGLRTGPGPHGSTSHGTLKHNNENELPQDAQAPAKPHAQKA</sequence>
<feature type="region of interest" description="Disordered" evidence="4">
    <location>
        <begin position="1"/>
        <end position="354"/>
    </location>
</feature>
<feature type="compositionally biased region" description="Low complexity" evidence="4">
    <location>
        <begin position="1"/>
        <end position="15"/>
    </location>
</feature>
<feature type="compositionally biased region" description="Low complexity" evidence="4">
    <location>
        <begin position="42"/>
        <end position="52"/>
    </location>
</feature>
<reference evidence="6 7" key="1">
    <citation type="submission" date="2024-03" db="EMBL/GenBank/DDBJ databases">
        <title>Aureococcus anophagefferens CCMP1851 and Kratosvirus quantuckense: Draft genome of a second virus-susceptible host strain in the model system.</title>
        <authorList>
            <person name="Chase E."/>
            <person name="Truchon A.R."/>
            <person name="Schepens W."/>
            <person name="Wilhelm S.W."/>
        </authorList>
    </citation>
    <scope>NUCLEOTIDE SEQUENCE [LARGE SCALE GENOMIC DNA]</scope>
    <source>
        <strain evidence="6 7">CCMP1851</strain>
    </source>
</reference>
<evidence type="ECO:0000256" key="4">
    <source>
        <dbReference type="SAM" id="MobiDB-lite"/>
    </source>
</evidence>
<feature type="binding site" evidence="3">
    <location>
        <position position="413"/>
    </location>
    <ligand>
        <name>ATP</name>
        <dbReference type="ChEBI" id="CHEBI:30616"/>
    </ligand>
</feature>
<dbReference type="Proteomes" id="UP001363151">
    <property type="component" value="Unassembled WGS sequence"/>
</dbReference>
<keyword evidence="6" id="KW-0808">Transferase</keyword>
<dbReference type="PROSITE" id="PS00108">
    <property type="entry name" value="PROTEIN_KINASE_ST"/>
    <property type="match status" value="1"/>
</dbReference>
<feature type="compositionally biased region" description="Low complexity" evidence="4">
    <location>
        <begin position="216"/>
        <end position="229"/>
    </location>
</feature>
<feature type="compositionally biased region" description="Low complexity" evidence="4">
    <location>
        <begin position="76"/>
        <end position="106"/>
    </location>
</feature>
<organism evidence="6 7">
    <name type="scientific">Aureococcus anophagefferens</name>
    <name type="common">Harmful bloom alga</name>
    <dbReference type="NCBI Taxonomy" id="44056"/>
    <lineage>
        <taxon>Eukaryota</taxon>
        <taxon>Sar</taxon>
        <taxon>Stramenopiles</taxon>
        <taxon>Ochrophyta</taxon>
        <taxon>Pelagophyceae</taxon>
        <taxon>Pelagomonadales</taxon>
        <taxon>Pelagomonadaceae</taxon>
        <taxon>Aureococcus</taxon>
    </lineage>
</organism>
<dbReference type="CDD" id="cd14003">
    <property type="entry name" value="STKc_AMPK-like"/>
    <property type="match status" value="1"/>
</dbReference>
<accession>A0ABR1FRJ7</accession>
<feature type="region of interest" description="Disordered" evidence="4">
    <location>
        <begin position="714"/>
        <end position="749"/>
    </location>
</feature>
<dbReference type="PROSITE" id="PS50011">
    <property type="entry name" value="PROTEIN_KINASE_DOM"/>
    <property type="match status" value="1"/>
</dbReference>
<evidence type="ECO:0000256" key="1">
    <source>
        <dbReference type="ARBA" id="ARBA00022741"/>
    </source>
</evidence>
<dbReference type="Pfam" id="PF00069">
    <property type="entry name" value="Pkinase"/>
    <property type="match status" value="1"/>
</dbReference>
<feature type="compositionally biased region" description="Basic residues" evidence="4">
    <location>
        <begin position="31"/>
        <end position="41"/>
    </location>
</feature>
<keyword evidence="2 3" id="KW-0067">ATP-binding</keyword>
<name>A0ABR1FRJ7_AURAN</name>
<gene>
    <name evidence="6" type="ORF">SO694_000611120</name>
</gene>
<feature type="compositionally biased region" description="Low complexity" evidence="4">
    <location>
        <begin position="735"/>
        <end position="749"/>
    </location>
</feature>
<dbReference type="GO" id="GO:0016301">
    <property type="term" value="F:kinase activity"/>
    <property type="evidence" value="ECO:0007669"/>
    <property type="project" value="UniProtKB-KW"/>
</dbReference>
<evidence type="ECO:0000313" key="6">
    <source>
        <dbReference type="EMBL" id="KAK7236279.1"/>
    </source>
</evidence>
<dbReference type="PANTHER" id="PTHR24346">
    <property type="entry name" value="MAP/MICROTUBULE AFFINITY-REGULATING KINASE"/>
    <property type="match status" value="1"/>
</dbReference>
<dbReference type="SUPFAM" id="SSF56112">
    <property type="entry name" value="Protein kinase-like (PK-like)"/>
    <property type="match status" value="1"/>
</dbReference>
<feature type="compositionally biased region" description="Low complexity" evidence="4">
    <location>
        <begin position="269"/>
        <end position="284"/>
    </location>
</feature>
<dbReference type="InterPro" id="IPR008271">
    <property type="entry name" value="Ser/Thr_kinase_AS"/>
</dbReference>